<dbReference type="InterPro" id="IPR046118">
    <property type="entry name" value="DUF6115"/>
</dbReference>
<gene>
    <name evidence="2" type="ORF">SAMN05216238_104140</name>
</gene>
<organism evidence="2 3">
    <name type="scientific">Lentibacillus persicus</name>
    <dbReference type="NCBI Taxonomy" id="640948"/>
    <lineage>
        <taxon>Bacteria</taxon>
        <taxon>Bacillati</taxon>
        <taxon>Bacillota</taxon>
        <taxon>Bacilli</taxon>
        <taxon>Bacillales</taxon>
        <taxon>Bacillaceae</taxon>
        <taxon>Lentibacillus</taxon>
    </lineage>
</organism>
<feature type="region of interest" description="Disordered" evidence="1">
    <location>
        <begin position="59"/>
        <end position="87"/>
    </location>
</feature>
<evidence type="ECO:0000313" key="2">
    <source>
        <dbReference type="EMBL" id="SFD80157.1"/>
    </source>
</evidence>
<dbReference type="EMBL" id="FOMR01000004">
    <property type="protein sequence ID" value="SFD80157.1"/>
    <property type="molecule type" value="Genomic_DNA"/>
</dbReference>
<name>A0A1I1VB07_9BACI</name>
<dbReference type="OrthoDB" id="1708317at2"/>
<evidence type="ECO:0008006" key="4">
    <source>
        <dbReference type="Google" id="ProtNLM"/>
    </source>
</evidence>
<dbReference type="Proteomes" id="UP000199474">
    <property type="component" value="Unassembled WGS sequence"/>
</dbReference>
<keyword evidence="3" id="KW-1185">Reference proteome</keyword>
<proteinExistence type="predicted"/>
<dbReference type="RefSeq" id="WP_090083474.1">
    <property type="nucleotide sequence ID" value="NZ_FOMR01000004.1"/>
</dbReference>
<reference evidence="3" key="1">
    <citation type="submission" date="2016-10" db="EMBL/GenBank/DDBJ databases">
        <authorList>
            <person name="Varghese N."/>
            <person name="Submissions S."/>
        </authorList>
    </citation>
    <scope>NUCLEOTIDE SEQUENCE [LARGE SCALE GENOMIC DNA]</scope>
    <source>
        <strain evidence="3">DSM 22530</strain>
    </source>
</reference>
<evidence type="ECO:0000313" key="3">
    <source>
        <dbReference type="Proteomes" id="UP000199474"/>
    </source>
</evidence>
<evidence type="ECO:0000256" key="1">
    <source>
        <dbReference type="SAM" id="MobiDB-lite"/>
    </source>
</evidence>
<dbReference type="Pfam" id="PF19610">
    <property type="entry name" value="DUF6115"/>
    <property type="match status" value="1"/>
</dbReference>
<dbReference type="STRING" id="640948.SAMN05216238_104140"/>
<protein>
    <recommendedName>
        <fullName evidence="4">Swarming motility protein SwrB</fullName>
    </recommendedName>
</protein>
<accession>A0A1I1VB07</accession>
<dbReference type="AlphaFoldDB" id="A0A1I1VB07"/>
<feature type="compositionally biased region" description="Basic and acidic residues" evidence="1">
    <location>
        <begin position="69"/>
        <end position="79"/>
    </location>
</feature>
<sequence>MTSMLLVLSLLIHLITLTAFYQLFKQVQILKQGRSDDVTKLMETYLKEIKEENRLLETTLSQAETSVEPDTKAAADKTDSSAYTPATDHVADDSKLSLEAKVLQLYDRGLEIENIARQLNCGKTEAELIIKFNKKAHNNA</sequence>